<dbReference type="AlphaFoldDB" id="A0AAP0QTL0"/>
<dbReference type="InterPro" id="IPR022783">
    <property type="entry name" value="GCFC_dom"/>
</dbReference>
<dbReference type="PANTHER" id="PTHR23329">
    <property type="entry name" value="TUFTELIN-INTERACTING PROTEIN 11-RELATED"/>
    <property type="match status" value="1"/>
</dbReference>
<proteinExistence type="predicted"/>
<evidence type="ECO:0000313" key="4">
    <source>
        <dbReference type="Proteomes" id="UP001428341"/>
    </source>
</evidence>
<feature type="region of interest" description="Disordered" evidence="1">
    <location>
        <begin position="1"/>
        <end position="39"/>
    </location>
</feature>
<reference evidence="3 4" key="1">
    <citation type="submission" date="2024-05" db="EMBL/GenBank/DDBJ databases">
        <title>Haplotype-resolved chromosome-level genome assembly of Huyou (Citrus changshanensis).</title>
        <authorList>
            <person name="Miao C."/>
            <person name="Chen W."/>
            <person name="Wu Y."/>
            <person name="Wang L."/>
            <person name="Zhao S."/>
            <person name="Grierson D."/>
            <person name="Xu C."/>
            <person name="Chen K."/>
        </authorList>
    </citation>
    <scope>NUCLEOTIDE SEQUENCE [LARGE SCALE GENOMIC DNA]</scope>
    <source>
        <strain evidence="3">01-14</strain>
        <tissue evidence="3">Leaf</tissue>
    </source>
</reference>
<evidence type="ECO:0000259" key="2">
    <source>
        <dbReference type="Pfam" id="PF07842"/>
    </source>
</evidence>
<feature type="domain" description="GCF C-terminal" evidence="2">
    <location>
        <begin position="293"/>
        <end position="449"/>
    </location>
</feature>
<dbReference type="Proteomes" id="UP001428341">
    <property type="component" value="Unassembled WGS sequence"/>
</dbReference>
<dbReference type="GO" id="GO:0000390">
    <property type="term" value="P:spliceosomal complex disassembly"/>
    <property type="evidence" value="ECO:0007669"/>
    <property type="project" value="InterPro"/>
</dbReference>
<gene>
    <name evidence="3" type="ORF">WN944_011305</name>
</gene>
<organism evidence="3 4">
    <name type="scientific">Citrus x changshan-huyou</name>
    <dbReference type="NCBI Taxonomy" id="2935761"/>
    <lineage>
        <taxon>Eukaryota</taxon>
        <taxon>Viridiplantae</taxon>
        <taxon>Streptophyta</taxon>
        <taxon>Embryophyta</taxon>
        <taxon>Tracheophyta</taxon>
        <taxon>Spermatophyta</taxon>
        <taxon>Magnoliopsida</taxon>
        <taxon>eudicotyledons</taxon>
        <taxon>Gunneridae</taxon>
        <taxon>Pentapetalae</taxon>
        <taxon>rosids</taxon>
        <taxon>malvids</taxon>
        <taxon>Sapindales</taxon>
        <taxon>Rutaceae</taxon>
        <taxon>Aurantioideae</taxon>
        <taxon>Citrus</taxon>
    </lineage>
</organism>
<keyword evidence="4" id="KW-1185">Reference proteome</keyword>
<accession>A0AAP0QTL0</accession>
<dbReference type="PANTHER" id="PTHR23329:SF1">
    <property type="entry name" value="TUFTELIN-INTERACTING PROTEIN 11"/>
    <property type="match status" value="1"/>
</dbReference>
<protein>
    <recommendedName>
        <fullName evidence="2">GCF C-terminal domain-containing protein</fullName>
    </recommendedName>
</protein>
<dbReference type="InterPro" id="IPR045211">
    <property type="entry name" value="TFP11/STIP/Ntr1"/>
</dbReference>
<evidence type="ECO:0000256" key="1">
    <source>
        <dbReference type="SAM" id="MobiDB-lite"/>
    </source>
</evidence>
<dbReference type="EMBL" id="JBCGBO010000002">
    <property type="protein sequence ID" value="KAK9222865.1"/>
    <property type="molecule type" value="Genomic_DNA"/>
</dbReference>
<comment type="caution">
    <text evidence="3">The sequence shown here is derived from an EMBL/GenBank/DDBJ whole genome shotgun (WGS) entry which is preliminary data.</text>
</comment>
<sequence>MDSHRKQKRAAPPWRDDGVFDRDPFPGSDSDSDSDDGYAIKRRRRERCVLLDKDRVFSSMERMKLKLEDGLQGEERRDIGIRFWSYEERAKGIGMGYEGSRLGKNEQEIVTPIGARMRQRNMGLMDDSNEMEAMFSGLQQQPIDEVRTRPSNVALGFREMKKTLLEELEEKPTESLKESFRSKLMEMRKRRQRSSLEGFDEPLPKCLANLKVEEVEEDLRRCLAKLRVDDTDEDLWKCLAKLKIEETGDDLRKGMEKLKRIAKQRQQTDNLEKIVTILCQIEKEKSLGLLTLRSLANYFIDLKWRLSHDYKLYDLPCIAYSLALPFFTRVFRGWNPLRKPSHKLNVVLMWKELLESEDSDGYTKLVSKVILPAERMRRFLNSWNAGKPEEILRFLECWEKLLPSSVFDTILDTIIMPKLEGAPDLWVHPWLPLLEHKREDLYKKISKQLG</sequence>
<evidence type="ECO:0000313" key="3">
    <source>
        <dbReference type="EMBL" id="KAK9222865.1"/>
    </source>
</evidence>
<name>A0AAP0QTL0_9ROSI</name>
<dbReference type="GO" id="GO:0071008">
    <property type="term" value="C:U2-type post-mRNA release spliceosomal complex"/>
    <property type="evidence" value="ECO:0007669"/>
    <property type="project" value="TreeGrafter"/>
</dbReference>
<dbReference type="Pfam" id="PF07842">
    <property type="entry name" value="GCFC"/>
    <property type="match status" value="1"/>
</dbReference>
<feature type="compositionally biased region" description="Basic and acidic residues" evidence="1">
    <location>
        <begin position="14"/>
        <end position="24"/>
    </location>
</feature>